<reference evidence="1 2" key="1">
    <citation type="journal article" date="2021" name="Front. Genet.">
        <title>Chromosome-Level Genome Assembly Reveals Significant Gene Expansion in the Toll and IMD Signaling Pathways of Dendrolimus kikuchii.</title>
        <authorList>
            <person name="Zhou J."/>
            <person name="Wu P."/>
            <person name="Xiong Z."/>
            <person name="Liu N."/>
            <person name="Zhao N."/>
            <person name="Ji M."/>
            <person name="Qiu Y."/>
            <person name="Yang B."/>
        </authorList>
    </citation>
    <scope>NUCLEOTIDE SEQUENCE [LARGE SCALE GENOMIC DNA]</scope>
    <source>
        <strain evidence="1">Ann1</strain>
    </source>
</reference>
<protein>
    <submittedName>
        <fullName evidence="1">Uncharacterized protein</fullName>
    </submittedName>
</protein>
<comment type="caution">
    <text evidence="1">The sequence shown here is derived from an EMBL/GenBank/DDBJ whole genome shotgun (WGS) entry which is preliminary data.</text>
</comment>
<keyword evidence="2" id="KW-1185">Reference proteome</keyword>
<organism evidence="1 2">
    <name type="scientific">Dendrolimus kikuchii</name>
    <dbReference type="NCBI Taxonomy" id="765133"/>
    <lineage>
        <taxon>Eukaryota</taxon>
        <taxon>Metazoa</taxon>
        <taxon>Ecdysozoa</taxon>
        <taxon>Arthropoda</taxon>
        <taxon>Hexapoda</taxon>
        <taxon>Insecta</taxon>
        <taxon>Pterygota</taxon>
        <taxon>Neoptera</taxon>
        <taxon>Endopterygota</taxon>
        <taxon>Lepidoptera</taxon>
        <taxon>Glossata</taxon>
        <taxon>Ditrysia</taxon>
        <taxon>Bombycoidea</taxon>
        <taxon>Lasiocampidae</taxon>
        <taxon>Dendrolimus</taxon>
    </lineage>
</organism>
<dbReference type="EMBL" id="CM034411">
    <property type="protein sequence ID" value="KAJ0171064.1"/>
    <property type="molecule type" value="Genomic_DNA"/>
</dbReference>
<accession>A0ACC1CHL6</accession>
<evidence type="ECO:0000313" key="2">
    <source>
        <dbReference type="Proteomes" id="UP000824533"/>
    </source>
</evidence>
<name>A0ACC1CHL6_9NEOP</name>
<sequence>MTNTSPFWNLFNCHFDGFMYSPIHKTGTNSTARYYNVIVTAIKRSDVFSQQPPVRINHYVCVTHTNMFNNVAYINSLLMYVVFFILNIFLGCLIKVRKVDTLYDTVNEIPVFLHFDVKNKIRSTLARDDINVNLAEHSCLARAFATIA</sequence>
<evidence type="ECO:0000313" key="1">
    <source>
        <dbReference type="EMBL" id="KAJ0171064.1"/>
    </source>
</evidence>
<proteinExistence type="predicted"/>
<gene>
    <name evidence="1" type="ORF">K1T71_013263</name>
</gene>
<dbReference type="Proteomes" id="UP000824533">
    <property type="component" value="Linkage Group LG25"/>
</dbReference>